<dbReference type="SUPFAM" id="SSF53474">
    <property type="entry name" value="alpha/beta-Hydrolases"/>
    <property type="match status" value="1"/>
</dbReference>
<evidence type="ECO:0000259" key="3">
    <source>
        <dbReference type="Pfam" id="PF24883"/>
    </source>
</evidence>
<accession>A0A370TBP7</accession>
<organism evidence="5 6">
    <name type="scientific">Venustampulla echinocandica</name>
    <dbReference type="NCBI Taxonomy" id="2656787"/>
    <lineage>
        <taxon>Eukaryota</taxon>
        <taxon>Fungi</taxon>
        <taxon>Dikarya</taxon>
        <taxon>Ascomycota</taxon>
        <taxon>Pezizomycotina</taxon>
        <taxon>Leotiomycetes</taxon>
        <taxon>Helotiales</taxon>
        <taxon>Pleuroascaceae</taxon>
        <taxon>Venustampulla</taxon>
    </lineage>
</organism>
<protein>
    <submittedName>
        <fullName evidence="5">Uncharacterized protein</fullName>
    </submittedName>
</protein>
<comment type="caution">
    <text evidence="5">The sequence shown here is derived from an EMBL/GenBank/DDBJ whole genome shotgun (WGS) entry which is preliminary data.</text>
</comment>
<dbReference type="OrthoDB" id="443402at2759"/>
<evidence type="ECO:0000256" key="1">
    <source>
        <dbReference type="ARBA" id="ARBA00022737"/>
    </source>
</evidence>
<dbReference type="Pfam" id="PF25053">
    <property type="entry name" value="DUF7791"/>
    <property type="match status" value="1"/>
</dbReference>
<proteinExistence type="predicted"/>
<sequence length="1143" mass="129769">MSVQGLHVLSEGSSPVVADVIFVHGLRGDALATWTSSKVCWPRDLLNEDAENARIATWGYDSGVAYLNEFSSQNSIFGHAENLLSDVARLRRRTPSRPLIFVGHSLGGLVIKEALIRSSEYLNNGQDLRLGAVYKDTIGVVFIGTPHRGSDKAGLAEIVGRIAKATLRQPNKVLLRTLEEDSDVLERQRRSFASISERLQLACLFEEKPMAVGMIVPERSACIDGFRVKTASIPKDHSEMCKYSDRNDIGYQRTSDYILDLLDKAQDAQTSNDRAQTSSDLMIVNGAKNIILSSLSFPGINDREEEIAAAFKKTFEWVYNNSETGGLLSWLNHGSGIFWVNGKAASGKSTLMKFILSDPRLRLYLKRSAPQARHVVASFFFHDRGTEIQKSYEGLLRSIIYQVASQASDLIPTLFPLLWHTVYTEWKGIRSRQHSIDWTRKDLLQVFQKLLSYTSPDLKLFLLIDGLDEYSGNKVDLADVLKAAALTWERESPDIKLCLSSRPLNEFEEAFEKLPTIKLQELTLGDIQLYVSSMFQNTRQMIYLRGTDPKNAKQLVEDIVQKASGVFLWVRIVVDSLLEGLRNEDSMEDLRRRLEEFPAELEPLYTRMLEKIPPRYLVQASRYFQIAQAAQEPLPTLSFWSADEDRPPTTNPTENLSLEELIHRCSQVDARLRSRCAGLLEIRFREVKEAGDVRHVTPTGIQPTTQQRIEKITNETENLTSGVESISVGRTKSINELFRSRVHFLHLTVKEYLFKSYTWSKICQLTQSLAFDAEVWLVRTYLGQVRACFDKYRQYELWGNIDLCVYHASQAERTVAKPQTTTLNELDEFLSETTVKRFLLHLFETSECLFTENTNEAHWTQFRIRHERNFGRVFTGDTMLSLTVSAQAYLYATQVLQSRKGSVSDNLAGLLHLSISRIPDDPGADPQAVQHINFIFLLLQMGANPNSRFDVTPPLPHSPWQLALMSAWYRSRTHLLKSTSFDYKLLSVLTKYGSDPDSRIELEGEVSTALEIVTDMCSGNPETAPLLDHLKERHTQKERIIPLGQRLEDGQSAFETTVAEEFEEQQAQMLRVRKAGKKLEYQQSLFEPNSATAIAETSPKSIDGASSPRRSLNEELLENVEGRKPRKRDPFLRFLRISKGQNE</sequence>
<dbReference type="RefSeq" id="XP_031865603.1">
    <property type="nucleotide sequence ID" value="XM_032018304.1"/>
</dbReference>
<dbReference type="PANTHER" id="PTHR10039">
    <property type="entry name" value="AMELOGENIN"/>
    <property type="match status" value="1"/>
</dbReference>
<dbReference type="InterPro" id="IPR056693">
    <property type="entry name" value="DUF7791"/>
</dbReference>
<dbReference type="Gene3D" id="3.40.50.1820">
    <property type="entry name" value="alpha/beta hydrolase"/>
    <property type="match status" value="1"/>
</dbReference>
<dbReference type="GeneID" id="43602530"/>
<evidence type="ECO:0000313" key="5">
    <source>
        <dbReference type="EMBL" id="RDL31472.1"/>
    </source>
</evidence>
<dbReference type="SUPFAM" id="SSF52540">
    <property type="entry name" value="P-loop containing nucleoside triphosphate hydrolases"/>
    <property type="match status" value="1"/>
</dbReference>
<reference evidence="5 6" key="1">
    <citation type="journal article" date="2018" name="IMA Fungus">
        <title>IMA Genome-F 9: Draft genome sequence of Annulohypoxylon stygium, Aspergillus mulundensis, Berkeleyomyces basicola (syn. Thielaviopsis basicola), Ceratocystis smalleyi, two Cercospora beticola strains, Coleophoma cylindrospora, Fusarium fracticaudum, Phialophora cf. hyalina, and Morchella septimelata.</title>
        <authorList>
            <person name="Wingfield B.D."/>
            <person name="Bills G.F."/>
            <person name="Dong Y."/>
            <person name="Huang W."/>
            <person name="Nel W.J."/>
            <person name="Swalarsk-Parry B.S."/>
            <person name="Vaghefi N."/>
            <person name="Wilken P.M."/>
            <person name="An Z."/>
            <person name="de Beer Z.W."/>
            <person name="De Vos L."/>
            <person name="Chen L."/>
            <person name="Duong T.A."/>
            <person name="Gao Y."/>
            <person name="Hammerbacher A."/>
            <person name="Kikkert J.R."/>
            <person name="Li Y."/>
            <person name="Li H."/>
            <person name="Li K."/>
            <person name="Li Q."/>
            <person name="Liu X."/>
            <person name="Ma X."/>
            <person name="Naidoo K."/>
            <person name="Pethybridge S.J."/>
            <person name="Sun J."/>
            <person name="Steenkamp E.T."/>
            <person name="van der Nest M.A."/>
            <person name="van Wyk S."/>
            <person name="Wingfield M.J."/>
            <person name="Xiong C."/>
            <person name="Yue Q."/>
            <person name="Zhang X."/>
        </authorList>
    </citation>
    <scope>NUCLEOTIDE SEQUENCE [LARGE SCALE GENOMIC DNA]</scope>
    <source>
        <strain evidence="5 6">BP 5553</strain>
    </source>
</reference>
<dbReference type="EMBL" id="NPIC01000012">
    <property type="protein sequence ID" value="RDL31472.1"/>
    <property type="molecule type" value="Genomic_DNA"/>
</dbReference>
<dbReference type="AlphaFoldDB" id="A0A370TBP7"/>
<evidence type="ECO:0000259" key="4">
    <source>
        <dbReference type="Pfam" id="PF25053"/>
    </source>
</evidence>
<keyword evidence="6" id="KW-1185">Reference proteome</keyword>
<dbReference type="Proteomes" id="UP000254866">
    <property type="component" value="Unassembled WGS sequence"/>
</dbReference>
<name>A0A370TBP7_9HELO</name>
<feature type="region of interest" description="Disordered" evidence="2">
    <location>
        <begin position="1090"/>
        <end position="1123"/>
    </location>
</feature>
<gene>
    <name evidence="5" type="ORF">BP5553_09681</name>
</gene>
<dbReference type="PANTHER" id="PTHR10039:SF5">
    <property type="entry name" value="NACHT DOMAIN-CONTAINING PROTEIN"/>
    <property type="match status" value="1"/>
</dbReference>
<dbReference type="InterPro" id="IPR029058">
    <property type="entry name" value="AB_hydrolase_fold"/>
</dbReference>
<keyword evidence="1" id="KW-0677">Repeat</keyword>
<dbReference type="Pfam" id="PF24883">
    <property type="entry name" value="NPHP3_N"/>
    <property type="match status" value="1"/>
</dbReference>
<dbReference type="InterPro" id="IPR056884">
    <property type="entry name" value="NPHP3-like_N"/>
</dbReference>
<dbReference type="InterPro" id="IPR027417">
    <property type="entry name" value="P-loop_NTPase"/>
</dbReference>
<feature type="domain" description="DUF7791" evidence="4">
    <location>
        <begin position="611"/>
        <end position="787"/>
    </location>
</feature>
<feature type="domain" description="Nephrocystin 3-like N-terminal" evidence="3">
    <location>
        <begin position="314"/>
        <end position="502"/>
    </location>
</feature>
<evidence type="ECO:0000256" key="2">
    <source>
        <dbReference type="SAM" id="MobiDB-lite"/>
    </source>
</evidence>
<evidence type="ECO:0000313" key="6">
    <source>
        <dbReference type="Proteomes" id="UP000254866"/>
    </source>
</evidence>